<dbReference type="Proteomes" id="UP000324222">
    <property type="component" value="Unassembled WGS sequence"/>
</dbReference>
<sequence>MLHPTTFERIKFSAGCFGDKRIHNRHGGMLRATGREKFLRDIVQFFRLLGRWFGIVSVKSDYVYIRRNDPTRKREVLRHSFLFFG</sequence>
<organism evidence="1 2">
    <name type="scientific">Portunus trituberculatus</name>
    <name type="common">Swimming crab</name>
    <name type="synonym">Neptunus trituberculatus</name>
    <dbReference type="NCBI Taxonomy" id="210409"/>
    <lineage>
        <taxon>Eukaryota</taxon>
        <taxon>Metazoa</taxon>
        <taxon>Ecdysozoa</taxon>
        <taxon>Arthropoda</taxon>
        <taxon>Crustacea</taxon>
        <taxon>Multicrustacea</taxon>
        <taxon>Malacostraca</taxon>
        <taxon>Eumalacostraca</taxon>
        <taxon>Eucarida</taxon>
        <taxon>Decapoda</taxon>
        <taxon>Pleocyemata</taxon>
        <taxon>Brachyura</taxon>
        <taxon>Eubrachyura</taxon>
        <taxon>Portunoidea</taxon>
        <taxon>Portunidae</taxon>
        <taxon>Portuninae</taxon>
        <taxon>Portunus</taxon>
    </lineage>
</organism>
<proteinExistence type="predicted"/>
<protein>
    <submittedName>
        <fullName evidence="1">Uncharacterized protein</fullName>
    </submittedName>
</protein>
<dbReference type="EMBL" id="VSRR010008826">
    <property type="protein sequence ID" value="MPC49358.1"/>
    <property type="molecule type" value="Genomic_DNA"/>
</dbReference>
<comment type="caution">
    <text evidence="1">The sequence shown here is derived from an EMBL/GenBank/DDBJ whole genome shotgun (WGS) entry which is preliminary data.</text>
</comment>
<dbReference type="AlphaFoldDB" id="A0A5B7FWR4"/>
<name>A0A5B7FWR4_PORTR</name>
<keyword evidence="2" id="KW-1185">Reference proteome</keyword>
<evidence type="ECO:0000313" key="2">
    <source>
        <dbReference type="Proteomes" id="UP000324222"/>
    </source>
</evidence>
<accession>A0A5B7FWR4</accession>
<gene>
    <name evidence="1" type="ORF">E2C01_043157</name>
</gene>
<reference evidence="1 2" key="1">
    <citation type="submission" date="2019-05" db="EMBL/GenBank/DDBJ databases">
        <title>Another draft genome of Portunus trituberculatus and its Hox gene families provides insights of decapod evolution.</title>
        <authorList>
            <person name="Jeong J.-H."/>
            <person name="Song I."/>
            <person name="Kim S."/>
            <person name="Choi T."/>
            <person name="Kim D."/>
            <person name="Ryu S."/>
            <person name="Kim W."/>
        </authorList>
    </citation>
    <scope>NUCLEOTIDE SEQUENCE [LARGE SCALE GENOMIC DNA]</scope>
    <source>
        <tissue evidence="1">Muscle</tissue>
    </source>
</reference>
<evidence type="ECO:0000313" key="1">
    <source>
        <dbReference type="EMBL" id="MPC49358.1"/>
    </source>
</evidence>